<protein>
    <submittedName>
        <fullName evidence="3">Predicted protein</fullName>
    </submittedName>
</protein>
<keyword evidence="2" id="KW-1133">Transmembrane helix</keyword>
<reference evidence="3 4" key="1">
    <citation type="journal article" date="2008" name="Nature">
        <title>The genome of Laccaria bicolor provides insights into mycorrhizal symbiosis.</title>
        <authorList>
            <person name="Martin F."/>
            <person name="Aerts A."/>
            <person name="Ahren D."/>
            <person name="Brun A."/>
            <person name="Danchin E.G.J."/>
            <person name="Duchaussoy F."/>
            <person name="Gibon J."/>
            <person name="Kohler A."/>
            <person name="Lindquist E."/>
            <person name="Pereda V."/>
            <person name="Salamov A."/>
            <person name="Shapiro H.J."/>
            <person name="Wuyts J."/>
            <person name="Blaudez D."/>
            <person name="Buee M."/>
            <person name="Brokstein P."/>
            <person name="Canbaeck B."/>
            <person name="Cohen D."/>
            <person name="Courty P.E."/>
            <person name="Coutinho P.M."/>
            <person name="Delaruelle C."/>
            <person name="Detter J.C."/>
            <person name="Deveau A."/>
            <person name="DiFazio S."/>
            <person name="Duplessis S."/>
            <person name="Fraissinet-Tachet L."/>
            <person name="Lucic E."/>
            <person name="Frey-Klett P."/>
            <person name="Fourrey C."/>
            <person name="Feussner I."/>
            <person name="Gay G."/>
            <person name="Grimwood J."/>
            <person name="Hoegger P.J."/>
            <person name="Jain P."/>
            <person name="Kilaru S."/>
            <person name="Labbe J."/>
            <person name="Lin Y.C."/>
            <person name="Legue V."/>
            <person name="Le Tacon F."/>
            <person name="Marmeisse R."/>
            <person name="Melayah D."/>
            <person name="Montanini B."/>
            <person name="Muratet M."/>
            <person name="Nehls U."/>
            <person name="Niculita-Hirzel H."/>
            <person name="Oudot-Le Secq M.P."/>
            <person name="Peter M."/>
            <person name="Quesneville H."/>
            <person name="Rajashekar B."/>
            <person name="Reich M."/>
            <person name="Rouhier N."/>
            <person name="Schmutz J."/>
            <person name="Yin T."/>
            <person name="Chalot M."/>
            <person name="Henrissat B."/>
            <person name="Kuees U."/>
            <person name="Lucas S."/>
            <person name="Van de Peer Y."/>
            <person name="Podila G.K."/>
            <person name="Polle A."/>
            <person name="Pukkila P.J."/>
            <person name="Richardson P.M."/>
            <person name="Rouze P."/>
            <person name="Sanders I.R."/>
            <person name="Stajich J.E."/>
            <person name="Tunlid A."/>
            <person name="Tuskan G."/>
            <person name="Grigoriev I.V."/>
        </authorList>
    </citation>
    <scope>NUCLEOTIDE SEQUENCE [LARGE SCALE GENOMIC DNA]</scope>
    <source>
        <strain evidence="4">S238N-H82 / ATCC MYA-4686</strain>
    </source>
</reference>
<evidence type="ECO:0000256" key="2">
    <source>
        <dbReference type="SAM" id="Phobius"/>
    </source>
</evidence>
<feature type="compositionally biased region" description="Basic and acidic residues" evidence="1">
    <location>
        <begin position="587"/>
        <end position="601"/>
    </location>
</feature>
<proteinExistence type="predicted"/>
<sequence>MGDEHSMSHVSTNYLPVETDIEMRGDPPPSKTSTWRVNFYKYRPFVVHFALTVLVASICLSYLDHRTFNVNSRRPQYREVDGSVAYASFYAPLQSDITTAVSLAATITRVAGGWWATGYIWRSAFVAMEQGGISTKGLSQAISNCPPAPRHFTRKSNMVIIYVALFATFAIDYFSAALTGSFIWETAVTQVPGKILLNGITDGTVLKKQSISDSVFIGNDLINYESEIMMMASASASIAWGTSQPDSILNITEPSTTFRRVINGAQYLSTHSILANVTMPYFAVDAFEWVRDPHQVLTDGQLSLLYQNASGYSPFLIRANGTGGLLPDGQWGNGPMIRDPHMPISETRLFTFRIWIPWSYPTTAAPLCPQNYTIDPGLVINFISGSDYPDGRDCFAIANVSYRAGVISSQNCKIISANVVEAQAPYPIIGNFQSAEALGIAPLLAANFFLSNYAIPLNFGTNRNLGIELASRAYQAAWAALADYYTASANATTVQIALPTLRAEITHWRVYLWVALHLWVLALGLLFAYIQSRCDHPWVEDPTMAVFWLDTTAALQRVSDPWQPGRELREGGMLILEYNEAGQWSVQDKRSTTSSPPERRYSHSIPLQPRMPPSSSTITEEENGELGVEMFARTSAPTTLHHTSSSDTTRTPENFAK</sequence>
<dbReference type="EMBL" id="DS547122">
    <property type="protein sequence ID" value="EDR03766.1"/>
    <property type="molecule type" value="Genomic_DNA"/>
</dbReference>
<name>B0DNQ6_LACBS</name>
<dbReference type="InParanoid" id="B0DNQ6"/>
<evidence type="ECO:0000313" key="4">
    <source>
        <dbReference type="Proteomes" id="UP000001194"/>
    </source>
</evidence>
<feature type="compositionally biased region" description="Low complexity" evidence="1">
    <location>
        <begin position="638"/>
        <end position="651"/>
    </location>
</feature>
<dbReference type="AlphaFoldDB" id="B0DNQ6"/>
<accession>B0DNQ6</accession>
<organism evidence="4">
    <name type="scientific">Laccaria bicolor (strain S238N-H82 / ATCC MYA-4686)</name>
    <name type="common">Bicoloured deceiver</name>
    <name type="synonym">Laccaria laccata var. bicolor</name>
    <dbReference type="NCBI Taxonomy" id="486041"/>
    <lineage>
        <taxon>Eukaryota</taxon>
        <taxon>Fungi</taxon>
        <taxon>Dikarya</taxon>
        <taxon>Basidiomycota</taxon>
        <taxon>Agaricomycotina</taxon>
        <taxon>Agaricomycetes</taxon>
        <taxon>Agaricomycetidae</taxon>
        <taxon>Agaricales</taxon>
        <taxon>Agaricineae</taxon>
        <taxon>Hydnangiaceae</taxon>
        <taxon>Laccaria</taxon>
    </lineage>
</organism>
<feature type="transmembrane region" description="Helical" evidence="2">
    <location>
        <begin position="510"/>
        <end position="530"/>
    </location>
</feature>
<dbReference type="Proteomes" id="UP000001194">
    <property type="component" value="Unassembled WGS sequence"/>
</dbReference>
<dbReference type="RefSeq" id="XP_001885619.1">
    <property type="nucleotide sequence ID" value="XM_001885584.1"/>
</dbReference>
<feature type="region of interest" description="Disordered" evidence="1">
    <location>
        <begin position="585"/>
        <end position="657"/>
    </location>
</feature>
<evidence type="ECO:0000256" key="1">
    <source>
        <dbReference type="SAM" id="MobiDB-lite"/>
    </source>
</evidence>
<dbReference type="GeneID" id="6081254"/>
<evidence type="ECO:0000313" key="3">
    <source>
        <dbReference type="EMBL" id="EDR03766.1"/>
    </source>
</evidence>
<dbReference type="KEGG" id="lbc:LACBIDRAFT_331186"/>
<feature type="transmembrane region" description="Helical" evidence="2">
    <location>
        <begin position="159"/>
        <end position="184"/>
    </location>
</feature>
<keyword evidence="4" id="KW-1185">Reference proteome</keyword>
<dbReference type="STRING" id="486041.B0DNQ6"/>
<feature type="transmembrane region" description="Helical" evidence="2">
    <location>
        <begin position="45"/>
        <end position="63"/>
    </location>
</feature>
<dbReference type="HOGENOM" id="CLU_026866_0_0_1"/>
<gene>
    <name evidence="3" type="ORF">LACBIDRAFT_331186</name>
</gene>
<dbReference type="OrthoDB" id="3208378at2759"/>
<keyword evidence="2" id="KW-0812">Transmembrane</keyword>
<keyword evidence="2" id="KW-0472">Membrane</keyword>